<sequence>MPRPRSDEKRIALLEAATRIIVTQGLSAPTAGIAKEAGVPNGSLFTYFETKTELLNQLYLELKSEMAGTALKGLPAKAEPRERFFRVWRNWTNWAVTFPEKRQVLAQLSVSGEITAQSRADGHKMMANLAELADRSRANGPMRKAPLGFVLAIMNSVAEATMDYMTQDSTNAKKHCKEGFDALWRMVE</sequence>
<proteinExistence type="predicted"/>
<dbReference type="PROSITE" id="PS50977">
    <property type="entry name" value="HTH_TETR_2"/>
    <property type="match status" value="1"/>
</dbReference>
<dbReference type="SUPFAM" id="SSF46689">
    <property type="entry name" value="Homeodomain-like"/>
    <property type="match status" value="1"/>
</dbReference>
<protein>
    <submittedName>
        <fullName evidence="4">AcrR family transcriptional regulator</fullName>
    </submittedName>
</protein>
<keyword evidence="5" id="KW-1185">Reference proteome</keyword>
<dbReference type="Pfam" id="PF00440">
    <property type="entry name" value="TetR_N"/>
    <property type="match status" value="1"/>
</dbReference>
<name>A0A7Y9PIS7_9BACT</name>
<keyword evidence="1 2" id="KW-0238">DNA-binding</keyword>
<dbReference type="Gene3D" id="1.10.357.10">
    <property type="entry name" value="Tetracycline Repressor, domain 2"/>
    <property type="match status" value="1"/>
</dbReference>
<dbReference type="InterPro" id="IPR009057">
    <property type="entry name" value="Homeodomain-like_sf"/>
</dbReference>
<comment type="caution">
    <text evidence="4">The sequence shown here is derived from an EMBL/GenBank/DDBJ whole genome shotgun (WGS) entry which is preliminary data.</text>
</comment>
<evidence type="ECO:0000259" key="3">
    <source>
        <dbReference type="PROSITE" id="PS50977"/>
    </source>
</evidence>
<dbReference type="RefSeq" id="WP_179492126.1">
    <property type="nucleotide sequence ID" value="NZ_JACCCW010000002.1"/>
</dbReference>
<evidence type="ECO:0000256" key="2">
    <source>
        <dbReference type="PROSITE-ProRule" id="PRU00335"/>
    </source>
</evidence>
<accession>A0A7Y9PIS7</accession>
<dbReference type="PANTHER" id="PTHR30055:SF222">
    <property type="entry name" value="REGULATORY PROTEIN"/>
    <property type="match status" value="1"/>
</dbReference>
<dbReference type="PANTHER" id="PTHR30055">
    <property type="entry name" value="HTH-TYPE TRANSCRIPTIONAL REGULATOR RUTR"/>
    <property type="match status" value="1"/>
</dbReference>
<organism evidence="4 5">
    <name type="scientific">Granulicella arctica</name>
    <dbReference type="NCBI Taxonomy" id="940613"/>
    <lineage>
        <taxon>Bacteria</taxon>
        <taxon>Pseudomonadati</taxon>
        <taxon>Acidobacteriota</taxon>
        <taxon>Terriglobia</taxon>
        <taxon>Terriglobales</taxon>
        <taxon>Acidobacteriaceae</taxon>
        <taxon>Granulicella</taxon>
    </lineage>
</organism>
<dbReference type="PRINTS" id="PR00455">
    <property type="entry name" value="HTHTETR"/>
</dbReference>
<dbReference type="GO" id="GO:0003677">
    <property type="term" value="F:DNA binding"/>
    <property type="evidence" value="ECO:0007669"/>
    <property type="project" value="UniProtKB-UniRule"/>
</dbReference>
<gene>
    <name evidence="4" type="ORF">HDF17_002932</name>
</gene>
<evidence type="ECO:0000313" key="5">
    <source>
        <dbReference type="Proteomes" id="UP000589520"/>
    </source>
</evidence>
<dbReference type="Proteomes" id="UP000589520">
    <property type="component" value="Unassembled WGS sequence"/>
</dbReference>
<evidence type="ECO:0000313" key="4">
    <source>
        <dbReference type="EMBL" id="NYF80612.1"/>
    </source>
</evidence>
<evidence type="ECO:0000256" key="1">
    <source>
        <dbReference type="ARBA" id="ARBA00023125"/>
    </source>
</evidence>
<dbReference type="AlphaFoldDB" id="A0A7Y9PIS7"/>
<dbReference type="InterPro" id="IPR050109">
    <property type="entry name" value="HTH-type_TetR-like_transc_reg"/>
</dbReference>
<reference evidence="4 5" key="1">
    <citation type="submission" date="2020-07" db="EMBL/GenBank/DDBJ databases">
        <title>Genomic Encyclopedia of Type Strains, Phase IV (KMG-V): Genome sequencing to study the core and pangenomes of soil and plant-associated prokaryotes.</title>
        <authorList>
            <person name="Whitman W."/>
        </authorList>
    </citation>
    <scope>NUCLEOTIDE SEQUENCE [LARGE SCALE GENOMIC DNA]</scope>
    <source>
        <strain evidence="4 5">X4EP2</strain>
    </source>
</reference>
<feature type="DNA-binding region" description="H-T-H motif" evidence="2">
    <location>
        <begin position="29"/>
        <end position="48"/>
    </location>
</feature>
<dbReference type="InterPro" id="IPR001647">
    <property type="entry name" value="HTH_TetR"/>
</dbReference>
<feature type="domain" description="HTH tetR-type" evidence="3">
    <location>
        <begin position="7"/>
        <end position="66"/>
    </location>
</feature>
<dbReference type="EMBL" id="JACCCW010000002">
    <property type="protein sequence ID" value="NYF80612.1"/>
    <property type="molecule type" value="Genomic_DNA"/>
</dbReference>